<organism evidence="1 2">
    <name type="scientific">Aldrovandia affinis</name>
    <dbReference type="NCBI Taxonomy" id="143900"/>
    <lineage>
        <taxon>Eukaryota</taxon>
        <taxon>Metazoa</taxon>
        <taxon>Chordata</taxon>
        <taxon>Craniata</taxon>
        <taxon>Vertebrata</taxon>
        <taxon>Euteleostomi</taxon>
        <taxon>Actinopterygii</taxon>
        <taxon>Neopterygii</taxon>
        <taxon>Teleostei</taxon>
        <taxon>Notacanthiformes</taxon>
        <taxon>Halosauridae</taxon>
        <taxon>Aldrovandia</taxon>
    </lineage>
</organism>
<accession>A0AAD7RVN7</accession>
<dbReference type="EMBL" id="JAINUG010000162">
    <property type="protein sequence ID" value="KAJ8391070.1"/>
    <property type="molecule type" value="Genomic_DNA"/>
</dbReference>
<dbReference type="Proteomes" id="UP001221898">
    <property type="component" value="Unassembled WGS sequence"/>
</dbReference>
<proteinExistence type="predicted"/>
<gene>
    <name evidence="1" type="ORF">AAFF_G00096910</name>
</gene>
<name>A0AAD7RVN7_9TELE</name>
<sequence>MTDTVKINMKCVVLHHMYYTAVSPSQAHSPCAKRSSRTGGQCQSKLRTPPGFARHLGPYLVLTLLAQDRGLCLRPGPVTHAWYRYPRRESERGRLRRSWGSGCCSPAVSSDERREEGTTAWLVKIKPYPPELCPGADMSLPERMHGAALWWNLRMAW</sequence>
<reference evidence="1" key="1">
    <citation type="journal article" date="2023" name="Science">
        <title>Genome structures resolve the early diversification of teleost fishes.</title>
        <authorList>
            <person name="Parey E."/>
            <person name="Louis A."/>
            <person name="Montfort J."/>
            <person name="Bouchez O."/>
            <person name="Roques C."/>
            <person name="Iampietro C."/>
            <person name="Lluch J."/>
            <person name="Castinel A."/>
            <person name="Donnadieu C."/>
            <person name="Desvignes T."/>
            <person name="Floi Bucao C."/>
            <person name="Jouanno E."/>
            <person name="Wen M."/>
            <person name="Mejri S."/>
            <person name="Dirks R."/>
            <person name="Jansen H."/>
            <person name="Henkel C."/>
            <person name="Chen W.J."/>
            <person name="Zahm M."/>
            <person name="Cabau C."/>
            <person name="Klopp C."/>
            <person name="Thompson A.W."/>
            <person name="Robinson-Rechavi M."/>
            <person name="Braasch I."/>
            <person name="Lecointre G."/>
            <person name="Bobe J."/>
            <person name="Postlethwait J.H."/>
            <person name="Berthelot C."/>
            <person name="Roest Crollius H."/>
            <person name="Guiguen Y."/>
        </authorList>
    </citation>
    <scope>NUCLEOTIDE SEQUENCE</scope>
    <source>
        <strain evidence="1">NC1722</strain>
    </source>
</reference>
<comment type="caution">
    <text evidence="1">The sequence shown here is derived from an EMBL/GenBank/DDBJ whole genome shotgun (WGS) entry which is preliminary data.</text>
</comment>
<dbReference type="AlphaFoldDB" id="A0AAD7RVN7"/>
<keyword evidence="2" id="KW-1185">Reference proteome</keyword>
<protein>
    <submittedName>
        <fullName evidence="1">Uncharacterized protein</fullName>
    </submittedName>
</protein>
<evidence type="ECO:0000313" key="2">
    <source>
        <dbReference type="Proteomes" id="UP001221898"/>
    </source>
</evidence>
<evidence type="ECO:0000313" key="1">
    <source>
        <dbReference type="EMBL" id="KAJ8391070.1"/>
    </source>
</evidence>